<evidence type="ECO:0000313" key="3">
    <source>
        <dbReference type="Proteomes" id="UP000199701"/>
    </source>
</evidence>
<dbReference type="OrthoDB" id="2087626at2"/>
<proteinExistence type="predicted"/>
<evidence type="ECO:0000256" key="1">
    <source>
        <dbReference type="SAM" id="Phobius"/>
    </source>
</evidence>
<dbReference type="InterPro" id="IPR019235">
    <property type="entry name" value="DUF2178_TM"/>
</dbReference>
<keyword evidence="3" id="KW-1185">Reference proteome</keyword>
<keyword evidence="1" id="KW-0812">Transmembrane</keyword>
<gene>
    <name evidence="2" type="ORF">SAMN05421659_11083</name>
</gene>
<name>A0A1I0QZ83_9FIRM</name>
<accession>A0A1I0QZ83</accession>
<feature type="transmembrane region" description="Helical" evidence="1">
    <location>
        <begin position="109"/>
        <end position="134"/>
    </location>
</feature>
<dbReference type="STRING" id="99656.SAMN05421659_11083"/>
<dbReference type="EMBL" id="FOJI01000010">
    <property type="protein sequence ID" value="SEW33265.1"/>
    <property type="molecule type" value="Genomic_DNA"/>
</dbReference>
<organism evidence="2 3">
    <name type="scientific">[Clostridium] fimetarium</name>
    <dbReference type="NCBI Taxonomy" id="99656"/>
    <lineage>
        <taxon>Bacteria</taxon>
        <taxon>Bacillati</taxon>
        <taxon>Bacillota</taxon>
        <taxon>Clostridia</taxon>
        <taxon>Lachnospirales</taxon>
        <taxon>Lachnospiraceae</taxon>
    </lineage>
</organism>
<feature type="transmembrane region" description="Helical" evidence="1">
    <location>
        <begin position="33"/>
        <end position="54"/>
    </location>
</feature>
<feature type="transmembrane region" description="Helical" evidence="1">
    <location>
        <begin position="9"/>
        <end position="27"/>
    </location>
</feature>
<reference evidence="2 3" key="1">
    <citation type="submission" date="2016-10" db="EMBL/GenBank/DDBJ databases">
        <authorList>
            <person name="de Groot N.N."/>
        </authorList>
    </citation>
    <scope>NUCLEOTIDE SEQUENCE [LARGE SCALE GENOMIC DNA]</scope>
    <source>
        <strain evidence="2 3">DSM 9179</strain>
    </source>
</reference>
<dbReference type="Proteomes" id="UP000199701">
    <property type="component" value="Unassembled WGS sequence"/>
</dbReference>
<dbReference type="RefSeq" id="WP_092454810.1">
    <property type="nucleotide sequence ID" value="NZ_FOJI01000010.1"/>
</dbReference>
<dbReference type="Pfam" id="PF09946">
    <property type="entry name" value="DUF2178"/>
    <property type="match status" value="1"/>
</dbReference>
<evidence type="ECO:0000313" key="2">
    <source>
        <dbReference type="EMBL" id="SEW33265.1"/>
    </source>
</evidence>
<sequence length="138" mass="15801">MKIKSIRHFITGILCVVLSLICLGVLIVNGFSIRYLISAILLIIFSLISFVYSFSVKGLEEEINESVDERDSFVTMKSGHKTLQIANWLFFSIVMILILLYGFTKFFVFLISAMTLCAVIVILLILMIIMNCYYEKHE</sequence>
<keyword evidence="1" id="KW-1133">Transmembrane helix</keyword>
<evidence type="ECO:0008006" key="4">
    <source>
        <dbReference type="Google" id="ProtNLM"/>
    </source>
</evidence>
<dbReference type="AlphaFoldDB" id="A0A1I0QZ83"/>
<keyword evidence="1" id="KW-0472">Membrane</keyword>
<protein>
    <recommendedName>
        <fullName evidence="4">DUF2178 domain-containing protein</fullName>
    </recommendedName>
</protein>
<feature type="transmembrane region" description="Helical" evidence="1">
    <location>
        <begin position="85"/>
        <end position="103"/>
    </location>
</feature>